<name>A0A5C1DGP9_9NEIS</name>
<dbReference type="KEGG" id="chrm:FYK34_09910"/>
<keyword evidence="1" id="KW-0812">Transmembrane</keyword>
<evidence type="ECO:0000313" key="2">
    <source>
        <dbReference type="EMBL" id="QEL55856.1"/>
    </source>
</evidence>
<keyword evidence="1" id="KW-1133">Transmembrane helix</keyword>
<dbReference type="Pfam" id="PF16074">
    <property type="entry name" value="PilW"/>
    <property type="match status" value="1"/>
</dbReference>
<organism evidence="2 3">
    <name type="scientific">Chromobacterium paludis</name>
    <dbReference type="NCBI Taxonomy" id="2605945"/>
    <lineage>
        <taxon>Bacteria</taxon>
        <taxon>Pseudomonadati</taxon>
        <taxon>Pseudomonadota</taxon>
        <taxon>Betaproteobacteria</taxon>
        <taxon>Neisseriales</taxon>
        <taxon>Chromobacteriaceae</taxon>
        <taxon>Chromobacterium</taxon>
    </lineage>
</organism>
<evidence type="ECO:0000313" key="3">
    <source>
        <dbReference type="Proteomes" id="UP000322079"/>
    </source>
</evidence>
<sequence length="239" mass="24734">MKRFKQTGGGLIEVMVAITIGLMLLSVLVMIFTSTKLTQSNQSGLSQLQDNQRTAMTLINTIAQSAGYYPNPQSQGPSDALPDAAATQTMPQFSAGQSIVGTAGANGASDTLTIRFATAPNDGILNCNGTSNTGTANTVYVNQFTVNANNQLTCALNGGTAQPLVDGVSHMSVLYGVDGNGSGSVSQYYSASSLPAGATVRSLKITLTMVNPIANQVSVQGTTNNSLMVSWLIGVMNQL</sequence>
<keyword evidence="3" id="KW-1185">Reference proteome</keyword>
<gene>
    <name evidence="2" type="ORF">FYK34_09910</name>
</gene>
<accession>A0A5C1DGP9</accession>
<proteinExistence type="predicted"/>
<dbReference type="EMBL" id="CP043473">
    <property type="protein sequence ID" value="QEL55856.1"/>
    <property type="molecule type" value="Genomic_DNA"/>
</dbReference>
<protein>
    <submittedName>
        <fullName evidence="2">Pilus assembly protein</fullName>
    </submittedName>
</protein>
<keyword evidence="1" id="KW-0472">Membrane</keyword>
<dbReference type="Proteomes" id="UP000322079">
    <property type="component" value="Chromosome"/>
</dbReference>
<dbReference type="AlphaFoldDB" id="A0A5C1DGP9"/>
<dbReference type="GO" id="GO:0043683">
    <property type="term" value="P:type IV pilus assembly"/>
    <property type="evidence" value="ECO:0007669"/>
    <property type="project" value="InterPro"/>
</dbReference>
<feature type="transmembrane region" description="Helical" evidence="1">
    <location>
        <begin position="12"/>
        <end position="32"/>
    </location>
</feature>
<evidence type="ECO:0000256" key="1">
    <source>
        <dbReference type="SAM" id="Phobius"/>
    </source>
</evidence>
<dbReference type="InterPro" id="IPR032092">
    <property type="entry name" value="PilW"/>
</dbReference>
<dbReference type="RefSeq" id="WP_149296213.1">
    <property type="nucleotide sequence ID" value="NZ_CP043473.1"/>
</dbReference>
<reference evidence="2 3" key="1">
    <citation type="submission" date="2019-08" db="EMBL/GenBank/DDBJ databases">
        <title>Chromobacterium paludis, a novel bacterium isolated from a Maryland marsh pond.</title>
        <authorList>
            <person name="Blackburn M.B."/>
            <person name="Gundersen-Rindal D.E."/>
        </authorList>
    </citation>
    <scope>NUCLEOTIDE SEQUENCE [LARGE SCALE GENOMIC DNA]</scope>
    <source>
        <strain evidence="3">IIBBL 257-1</strain>
    </source>
</reference>